<dbReference type="STRING" id="1231623.Tasa_024_024"/>
<dbReference type="OrthoDB" id="7376091at2"/>
<sequence length="70" mass="7962">MSVTEDRVWTDRAGAPISCVEKLRVLRENERDVQQTLRDAFEDAVLMGVDPDTMRRMLQDMVAALREPGA</sequence>
<evidence type="ECO:0000313" key="2">
    <source>
        <dbReference type="Proteomes" id="UP000032679"/>
    </source>
</evidence>
<protein>
    <submittedName>
        <fullName evidence="1">Uncharacterized protein</fullName>
    </submittedName>
</protein>
<comment type="caution">
    <text evidence="1">The sequence shown here is derived from an EMBL/GenBank/DDBJ whole genome shotgun (WGS) entry which is preliminary data.</text>
</comment>
<organism evidence="1 2">
    <name type="scientific">Tanticharoenia sakaeratensis NBRC 103193</name>
    <dbReference type="NCBI Taxonomy" id="1231623"/>
    <lineage>
        <taxon>Bacteria</taxon>
        <taxon>Pseudomonadati</taxon>
        <taxon>Pseudomonadota</taxon>
        <taxon>Alphaproteobacteria</taxon>
        <taxon>Acetobacterales</taxon>
        <taxon>Acetobacteraceae</taxon>
        <taxon>Tanticharoenia</taxon>
    </lineage>
</organism>
<dbReference type="RefSeq" id="WP_048849099.1">
    <property type="nucleotide sequence ID" value="NZ_BALE01000024.1"/>
</dbReference>
<gene>
    <name evidence="1" type="ORF">Tasa_024_024</name>
</gene>
<dbReference type="AlphaFoldDB" id="A0A0D6MMP6"/>
<dbReference type="Proteomes" id="UP000032679">
    <property type="component" value="Unassembled WGS sequence"/>
</dbReference>
<name>A0A0D6MMP6_9PROT</name>
<reference evidence="1 2" key="1">
    <citation type="submission" date="2012-10" db="EMBL/GenBank/DDBJ databases">
        <title>Genome sequencing of Tanticharoenia sakaeratensis NBRC 103193.</title>
        <authorList>
            <person name="Azuma Y."/>
            <person name="Hadano H."/>
            <person name="Hirakawa H."/>
            <person name="Matsushita K."/>
        </authorList>
    </citation>
    <scope>NUCLEOTIDE SEQUENCE [LARGE SCALE GENOMIC DNA]</scope>
    <source>
        <strain evidence="1 2">NBRC 103193</strain>
    </source>
</reference>
<accession>A0A0D6MMP6</accession>
<dbReference type="EMBL" id="BALE01000024">
    <property type="protein sequence ID" value="GAN54558.1"/>
    <property type="molecule type" value="Genomic_DNA"/>
</dbReference>
<proteinExistence type="predicted"/>
<keyword evidence="2" id="KW-1185">Reference proteome</keyword>
<evidence type="ECO:0000313" key="1">
    <source>
        <dbReference type="EMBL" id="GAN54558.1"/>
    </source>
</evidence>